<dbReference type="SUPFAM" id="SSF48452">
    <property type="entry name" value="TPR-like"/>
    <property type="match status" value="1"/>
</dbReference>
<comment type="caution">
    <text evidence="2">The sequence shown here is derived from an EMBL/GenBank/DDBJ whole genome shotgun (WGS) entry which is preliminary data.</text>
</comment>
<evidence type="ECO:0000313" key="3">
    <source>
        <dbReference type="Proteomes" id="UP000231092"/>
    </source>
</evidence>
<gene>
    <name evidence="2" type="ORF">H171_4765</name>
</gene>
<dbReference type="Proteomes" id="UP000231092">
    <property type="component" value="Unassembled WGS sequence"/>
</dbReference>
<keyword evidence="2" id="KW-0808">Transferase</keyword>
<dbReference type="PANTHER" id="PTHR43630:SF2">
    <property type="entry name" value="GLYCOSYLTRANSFERASE"/>
    <property type="match status" value="1"/>
</dbReference>
<name>A0A2M8ZCH4_9FIRM</name>
<dbReference type="SUPFAM" id="SSF53448">
    <property type="entry name" value="Nucleotide-diphospho-sugar transferases"/>
    <property type="match status" value="1"/>
</dbReference>
<dbReference type="PANTHER" id="PTHR43630">
    <property type="entry name" value="POLY-BETA-1,6-N-ACETYL-D-GLUCOSAMINE SYNTHASE"/>
    <property type="match status" value="1"/>
</dbReference>
<dbReference type="RefSeq" id="WP_100307287.1">
    <property type="nucleotide sequence ID" value="NZ_PGET01000001.1"/>
</dbReference>
<feature type="domain" description="Glycosyltransferase 2-like" evidence="1">
    <location>
        <begin position="10"/>
        <end position="118"/>
    </location>
</feature>
<organism evidence="2 3">
    <name type="scientific">[Clostridium] celerecrescens 18A</name>
    <dbReference type="NCBI Taxonomy" id="1286362"/>
    <lineage>
        <taxon>Bacteria</taxon>
        <taxon>Bacillati</taxon>
        <taxon>Bacillota</taxon>
        <taxon>Clostridia</taxon>
        <taxon>Lachnospirales</taxon>
        <taxon>Lachnospiraceae</taxon>
        <taxon>Lacrimispora</taxon>
    </lineage>
</organism>
<dbReference type="GO" id="GO:0016740">
    <property type="term" value="F:transferase activity"/>
    <property type="evidence" value="ECO:0007669"/>
    <property type="project" value="UniProtKB-KW"/>
</dbReference>
<dbReference type="OrthoDB" id="9815923at2"/>
<dbReference type="InterPro" id="IPR029044">
    <property type="entry name" value="Nucleotide-diphossugar_trans"/>
</dbReference>
<dbReference type="Pfam" id="PF00535">
    <property type="entry name" value="Glycos_transf_2"/>
    <property type="match status" value="1"/>
</dbReference>
<sequence>MKPVIRLSQCMIVKDEEKNIRQALNWGKGIVCEQIVVDTGSTDKTVEIAEAMGAKVFHFPWEHDFSAAKNFAIEQAKGNWIAFLDADEYFSDEDVRKILPMLKRVEKNSTHPARPHVIRTLLVNLDDSGNRINTGVQYRIFRNIPKLRYRSRIHEYLDLTDGSQLFSWDAMETLAVFHTGYARAICIEKKKEKRNIFMIRKELEKDPENSMMWSYLGDSLLADEKLEEAEEAFFRATENPDAVMEIDRRNLSFAFWLKTKYIRNSGSEEDFMEVYQKAKKRGCDTPDVDYWAGQWFCRQGSDEKTRLYFEQALQLLDEYKGNDPLDMSGRLTFVYQWLFFFYAKYNRSSEMIRYGVFTLRAEPYEFSVLKEILLLLKREPGEETTASATFGFLSKLYDLSIFKNKIFLIKVSEQAAFPALENKLSLLLSEQEREFVAKSGDIFR</sequence>
<dbReference type="InterPro" id="IPR011990">
    <property type="entry name" value="TPR-like_helical_dom_sf"/>
</dbReference>
<dbReference type="CDD" id="cd02511">
    <property type="entry name" value="Beta4Glucosyltransferase"/>
    <property type="match status" value="1"/>
</dbReference>
<dbReference type="InterPro" id="IPR001173">
    <property type="entry name" value="Glyco_trans_2-like"/>
</dbReference>
<dbReference type="EMBL" id="PGET01000001">
    <property type="protein sequence ID" value="PJJ31125.1"/>
    <property type="molecule type" value="Genomic_DNA"/>
</dbReference>
<protein>
    <submittedName>
        <fullName evidence="2">Glycosyltransferase involved in cell wall biosynthesis</fullName>
    </submittedName>
</protein>
<dbReference type="Gene3D" id="1.25.40.10">
    <property type="entry name" value="Tetratricopeptide repeat domain"/>
    <property type="match status" value="1"/>
</dbReference>
<accession>A0A2M8ZCH4</accession>
<dbReference type="Gene3D" id="3.90.550.10">
    <property type="entry name" value="Spore Coat Polysaccharide Biosynthesis Protein SpsA, Chain A"/>
    <property type="match status" value="1"/>
</dbReference>
<evidence type="ECO:0000313" key="2">
    <source>
        <dbReference type="EMBL" id="PJJ31125.1"/>
    </source>
</evidence>
<proteinExistence type="predicted"/>
<reference evidence="2 3" key="1">
    <citation type="submission" date="2017-11" db="EMBL/GenBank/DDBJ databases">
        <title>Understudied soil microbes with underappreciated capabilities: Untangling the Clostridium saccharolyticum group.</title>
        <authorList>
            <person name="Leschine S."/>
        </authorList>
    </citation>
    <scope>NUCLEOTIDE SEQUENCE [LARGE SCALE GENOMIC DNA]</scope>
    <source>
        <strain evidence="2 3">18A</strain>
    </source>
</reference>
<evidence type="ECO:0000259" key="1">
    <source>
        <dbReference type="Pfam" id="PF00535"/>
    </source>
</evidence>
<dbReference type="AlphaFoldDB" id="A0A2M8ZCH4"/>